<evidence type="ECO:0000256" key="6">
    <source>
        <dbReference type="ARBA" id="ARBA00022692"/>
    </source>
</evidence>
<evidence type="ECO:0000256" key="12">
    <source>
        <dbReference type="HAMAP-Rule" id="MF_01522"/>
    </source>
</evidence>
<keyword evidence="10 12" id="KW-0406">Ion transport</keyword>
<evidence type="ECO:0000256" key="2">
    <source>
        <dbReference type="ARBA" id="ARBA00007019"/>
    </source>
</evidence>
<dbReference type="InterPro" id="IPR003855">
    <property type="entry name" value="K+_transporter"/>
</dbReference>
<keyword evidence="5 12" id="KW-0633">Potassium transport</keyword>
<feature type="transmembrane region" description="Helical" evidence="12">
    <location>
        <begin position="370"/>
        <end position="391"/>
    </location>
</feature>
<comment type="function">
    <text evidence="12">Transport of potassium into the cell. Likely operates as a K(+):H(+) symporter.</text>
</comment>
<keyword evidence="6 12" id="KW-0812">Transmembrane</keyword>
<dbReference type="PANTHER" id="PTHR30540">
    <property type="entry name" value="OSMOTIC STRESS POTASSIUM TRANSPORTER"/>
    <property type="match status" value="1"/>
</dbReference>
<keyword evidence="3 12" id="KW-0813">Transport</keyword>
<dbReference type="GO" id="GO:0015293">
    <property type="term" value="F:symporter activity"/>
    <property type="evidence" value="ECO:0007669"/>
    <property type="project" value="UniProtKB-UniRule"/>
</dbReference>
<evidence type="ECO:0000256" key="1">
    <source>
        <dbReference type="ARBA" id="ARBA00004141"/>
    </source>
</evidence>
<reference evidence="15 16" key="1">
    <citation type="submission" date="2010-06" db="EMBL/GenBank/DDBJ databases">
        <title>Complete sequence of chromosome of Nitrosococcus watsoni C-113.</title>
        <authorList>
            <consortium name="US DOE Joint Genome Institute"/>
            <person name="Lucas S."/>
            <person name="Copeland A."/>
            <person name="Lapidus A."/>
            <person name="Cheng J.-F."/>
            <person name="Bruce D."/>
            <person name="Goodwin L."/>
            <person name="Pitluck S."/>
            <person name="Malfatti S.A."/>
            <person name="Chain P.S.G."/>
            <person name="Land M."/>
            <person name="Hauser L."/>
            <person name="Kyrpides N."/>
            <person name="Ivanova N."/>
            <person name="Cambell M.A."/>
            <person name="Heidelberg J.F."/>
            <person name="Klotz M.G."/>
            <person name="Woyke T."/>
        </authorList>
    </citation>
    <scope>NUCLEOTIDE SEQUENCE [LARGE SCALE GENOMIC DNA]</scope>
    <source>
        <strain evidence="15 16">C-113</strain>
    </source>
</reference>
<feature type="transmembrane region" description="Helical" evidence="12">
    <location>
        <begin position="295"/>
        <end position="322"/>
    </location>
</feature>
<dbReference type="InterPro" id="IPR053952">
    <property type="entry name" value="K_trans_C"/>
</dbReference>
<feature type="transmembrane region" description="Helical" evidence="12">
    <location>
        <begin position="51"/>
        <end position="71"/>
    </location>
</feature>
<organism evidence="15 16">
    <name type="scientific">Nitrosococcus watsoni (strain C-113)</name>
    <dbReference type="NCBI Taxonomy" id="105559"/>
    <lineage>
        <taxon>Bacteria</taxon>
        <taxon>Pseudomonadati</taxon>
        <taxon>Pseudomonadota</taxon>
        <taxon>Gammaproteobacteria</taxon>
        <taxon>Chromatiales</taxon>
        <taxon>Chromatiaceae</taxon>
        <taxon>Nitrosococcus</taxon>
    </lineage>
</organism>
<dbReference type="PANTHER" id="PTHR30540:SF79">
    <property type="entry name" value="LOW AFFINITY POTASSIUM TRANSPORT SYSTEM PROTEIN KUP"/>
    <property type="match status" value="1"/>
</dbReference>
<evidence type="ECO:0000256" key="4">
    <source>
        <dbReference type="ARBA" id="ARBA00022475"/>
    </source>
</evidence>
<keyword evidence="4 12" id="KW-1003">Cell membrane</keyword>
<keyword evidence="11 12" id="KW-0472">Membrane</keyword>
<evidence type="ECO:0000256" key="3">
    <source>
        <dbReference type="ARBA" id="ARBA00022448"/>
    </source>
</evidence>
<evidence type="ECO:0000256" key="5">
    <source>
        <dbReference type="ARBA" id="ARBA00022538"/>
    </source>
</evidence>
<feature type="domain" description="K+ potassium transporter C-terminal" evidence="14">
    <location>
        <begin position="486"/>
        <end position="634"/>
    </location>
</feature>
<keyword evidence="8 12" id="KW-0630">Potassium</keyword>
<keyword evidence="12" id="KW-0997">Cell inner membrane</keyword>
<dbReference type="eggNOG" id="COG3158">
    <property type="taxonomic scope" value="Bacteria"/>
</dbReference>
<evidence type="ECO:0000313" key="16">
    <source>
        <dbReference type="Proteomes" id="UP000000393"/>
    </source>
</evidence>
<feature type="transmembrane region" description="Helical" evidence="12">
    <location>
        <begin position="108"/>
        <end position="133"/>
    </location>
</feature>
<accession>D8K513</accession>
<feature type="transmembrane region" description="Helical" evidence="12">
    <location>
        <begin position="343"/>
        <end position="364"/>
    </location>
</feature>
<evidence type="ECO:0000256" key="8">
    <source>
        <dbReference type="ARBA" id="ARBA00022958"/>
    </source>
</evidence>
<comment type="similarity">
    <text evidence="2 12">Belongs to the HAK/KUP transporter (TC 2.A.72) family.</text>
</comment>
<feature type="transmembrane region" description="Helical" evidence="12">
    <location>
        <begin position="176"/>
        <end position="197"/>
    </location>
</feature>
<keyword evidence="7 12" id="KW-0769">Symport</keyword>
<feature type="transmembrane region" description="Helical" evidence="12">
    <location>
        <begin position="252"/>
        <end position="275"/>
    </location>
</feature>
<dbReference type="EMBL" id="CP002086">
    <property type="protein sequence ID" value="ADJ27990.1"/>
    <property type="molecule type" value="Genomic_DNA"/>
</dbReference>
<keyword evidence="9 12" id="KW-1133">Transmembrane helix</keyword>
<protein>
    <recommendedName>
        <fullName evidence="12">Probable potassium transport system protein Kup</fullName>
    </recommendedName>
</protein>
<dbReference type="Pfam" id="PF22776">
    <property type="entry name" value="K_trans_C"/>
    <property type="match status" value="1"/>
</dbReference>
<dbReference type="KEGG" id="nwa:Nwat_1049"/>
<dbReference type="HAMAP" id="MF_01522">
    <property type="entry name" value="Kup"/>
    <property type="match status" value="1"/>
</dbReference>
<feature type="domain" description="K+ potassium transporter integral membrane" evidence="13">
    <location>
        <begin position="17"/>
        <end position="457"/>
    </location>
</feature>
<dbReference type="InterPro" id="IPR023051">
    <property type="entry name" value="Kup"/>
</dbReference>
<evidence type="ECO:0000313" key="15">
    <source>
        <dbReference type="EMBL" id="ADJ27990.1"/>
    </source>
</evidence>
<evidence type="ECO:0000256" key="9">
    <source>
        <dbReference type="ARBA" id="ARBA00022989"/>
    </source>
</evidence>
<evidence type="ECO:0000259" key="14">
    <source>
        <dbReference type="Pfam" id="PF22776"/>
    </source>
</evidence>
<feature type="transmembrane region" description="Helical" evidence="12">
    <location>
        <begin position="145"/>
        <end position="164"/>
    </location>
</feature>
<proteinExistence type="inferred from homology"/>
<gene>
    <name evidence="12" type="primary">kup</name>
    <name evidence="15" type="ordered locus">Nwat_1049</name>
</gene>
<dbReference type="InterPro" id="IPR053951">
    <property type="entry name" value="K_trans_N"/>
</dbReference>
<dbReference type="Proteomes" id="UP000000393">
    <property type="component" value="Chromosome"/>
</dbReference>
<dbReference type="AlphaFoldDB" id="D8K513"/>
<feature type="transmembrane region" description="Helical" evidence="12">
    <location>
        <begin position="217"/>
        <end position="240"/>
    </location>
</feature>
<comment type="subcellular location">
    <subcellularLocation>
        <location evidence="12">Cell inner membrane</location>
        <topology evidence="12">Multi-pass membrane protein</topology>
    </subcellularLocation>
    <subcellularLocation>
        <location evidence="1">Membrane</location>
        <topology evidence="1">Multi-pass membrane protein</topology>
    </subcellularLocation>
</comment>
<keyword evidence="16" id="KW-1185">Reference proteome</keyword>
<dbReference type="GO" id="GO:0015079">
    <property type="term" value="F:potassium ion transmembrane transporter activity"/>
    <property type="evidence" value="ECO:0007669"/>
    <property type="project" value="UniProtKB-UniRule"/>
</dbReference>
<feature type="transmembrane region" description="Helical" evidence="12">
    <location>
        <begin position="428"/>
        <end position="447"/>
    </location>
</feature>
<dbReference type="HOGENOM" id="CLU_008142_4_2_6"/>
<feature type="transmembrane region" description="Helical" evidence="12">
    <location>
        <begin position="403"/>
        <end position="422"/>
    </location>
</feature>
<evidence type="ECO:0000256" key="11">
    <source>
        <dbReference type="ARBA" id="ARBA00023136"/>
    </source>
</evidence>
<comment type="catalytic activity">
    <reaction evidence="12">
        <text>K(+)(in) + H(+)(in) = K(+)(out) + H(+)(out)</text>
        <dbReference type="Rhea" id="RHEA:28490"/>
        <dbReference type="ChEBI" id="CHEBI:15378"/>
        <dbReference type="ChEBI" id="CHEBI:29103"/>
    </reaction>
</comment>
<dbReference type="GO" id="GO:0005886">
    <property type="term" value="C:plasma membrane"/>
    <property type="evidence" value="ECO:0007669"/>
    <property type="project" value="UniProtKB-SubCell"/>
</dbReference>
<evidence type="ECO:0000256" key="10">
    <source>
        <dbReference type="ARBA" id="ARBA00023065"/>
    </source>
</evidence>
<evidence type="ECO:0000256" key="7">
    <source>
        <dbReference type="ARBA" id="ARBA00022847"/>
    </source>
</evidence>
<evidence type="ECO:0000259" key="13">
    <source>
        <dbReference type="Pfam" id="PF02705"/>
    </source>
</evidence>
<sequence length="634" mass="68126">MGQALRTSPSATADAALALAALGVVFGDIGTSPLYALRACFLGTHPVVPTAANVLGLLSLITWALIVVVTLKYVTFLLRIDNHGEGGILALLARLRPRRETRHPQRRWLVLLGIGGAALLYGDGVITPAISVLSAVEGLTLTAPLLRPAVLPVTVLILLVLFFAQARGTARIAALFGPLMLVWFLILAALGVSGIALRPEVLAALAPHHAMRFLFEQGGFGLLVLGAVFLAVTGGEALYADMGQFGRRPIRLAWFGVALPALLLNYFGQGALLLQDPRTTEPFFHLAPGWALPPLVLLATVATVIASQAVITGAFSLTRQAIQLGLCPRLQIRHTSADAAGQIYLPAVNTLLLIGTLALVLGFGSSERLAAAYGFAVSGTMLLTTLLIYAVARQQTGWSRWRVGLLASGFLLVDLAFFLANGPKIADGGWVSVLIGGSIFILLTTWHRGRELLAQRRCGAARRSGARLLPAWLAELGASPPPRVHGTAVFLTTHRNTTPPVLLHHLRHNQALHRQVVLLTVLTDHRPRVPLTERFTLDKLGFGFFRLSVHYGFMESPNVPAALAACAPLGVVVDPARTTYYVGRWTVIAIANRTGMTLWRERLFAFLSRNALPATAFFRLPPEQVMELGMPVEI</sequence>
<name>D8K513_NITWC</name>
<dbReference type="STRING" id="105559.Nwat_1049"/>
<dbReference type="Pfam" id="PF02705">
    <property type="entry name" value="K_trans"/>
    <property type="match status" value="1"/>
</dbReference>